<reference evidence="2" key="1">
    <citation type="submission" date="2016-10" db="EMBL/GenBank/DDBJ databases">
        <authorList>
            <person name="Wegmann U."/>
        </authorList>
    </citation>
    <scope>NUCLEOTIDE SEQUENCE [LARGE SCALE GENOMIC DNA]</scope>
</reference>
<dbReference type="Gene3D" id="1.25.40.10">
    <property type="entry name" value="Tetratricopeptide repeat domain"/>
    <property type="match status" value="1"/>
</dbReference>
<dbReference type="Proteomes" id="UP000186323">
    <property type="component" value="Chromosome I"/>
</dbReference>
<sequence>MVSEKQMARLLDLANLACQKGLVGEARTIFRAVLALRPDFAPALVGLAFSHVVVDDFDTALTILDKVLAGNAADADALAMRGLACLLAGRREEAEQAFTAIPQDCAAADMARAIMEVA</sequence>
<dbReference type="AlphaFoldDB" id="A0A1K1LC66"/>
<evidence type="ECO:0000313" key="1">
    <source>
        <dbReference type="EMBL" id="SFV72297.1"/>
    </source>
</evidence>
<dbReference type="Pfam" id="PF13432">
    <property type="entry name" value="TPR_16"/>
    <property type="match status" value="1"/>
</dbReference>
<organism evidence="1 2">
    <name type="scientific">Desulfovibrio piger</name>
    <dbReference type="NCBI Taxonomy" id="901"/>
    <lineage>
        <taxon>Bacteria</taxon>
        <taxon>Pseudomonadati</taxon>
        <taxon>Thermodesulfobacteriota</taxon>
        <taxon>Desulfovibrionia</taxon>
        <taxon>Desulfovibrionales</taxon>
        <taxon>Desulfovibrionaceae</taxon>
        <taxon>Desulfovibrio</taxon>
    </lineage>
</organism>
<dbReference type="InterPro" id="IPR011990">
    <property type="entry name" value="TPR-like_helical_dom_sf"/>
</dbReference>
<accession>A0A1K1LC66</accession>
<dbReference type="KEGG" id="dpg:DESPIGER_0407"/>
<dbReference type="EMBL" id="LT630450">
    <property type="protein sequence ID" value="SFV72297.1"/>
    <property type="molecule type" value="Genomic_DNA"/>
</dbReference>
<evidence type="ECO:0000313" key="2">
    <source>
        <dbReference type="Proteomes" id="UP000186323"/>
    </source>
</evidence>
<dbReference type="SUPFAM" id="SSF48452">
    <property type="entry name" value="TPR-like"/>
    <property type="match status" value="1"/>
</dbReference>
<dbReference type="RefSeq" id="WP_072332405.1">
    <property type="nucleotide sequence ID" value="NZ_CALUWT010000029.1"/>
</dbReference>
<keyword evidence="2" id="KW-1185">Reference proteome</keyword>
<dbReference type="OrthoDB" id="5465359at2"/>
<protein>
    <submittedName>
        <fullName evidence="1">Uncharacterized protein</fullName>
    </submittedName>
</protein>
<name>A0A1K1LC66_9BACT</name>
<proteinExistence type="predicted"/>
<gene>
    <name evidence="1" type="ORF">DESPIGER_0407</name>
</gene>